<keyword evidence="6 7" id="KW-0539">Nucleus</keyword>
<protein>
    <recommendedName>
        <fullName evidence="7">Origin recognition complex subunit 1</fullName>
    </recommendedName>
</protein>
<dbReference type="InterPro" id="IPR027417">
    <property type="entry name" value="P-loop_NTPase"/>
</dbReference>
<dbReference type="Pfam" id="PF00004">
    <property type="entry name" value="AAA"/>
    <property type="match status" value="1"/>
</dbReference>
<keyword evidence="3 7" id="KW-0235">DNA replication</keyword>
<dbReference type="GO" id="GO:0046872">
    <property type="term" value="F:metal ion binding"/>
    <property type="evidence" value="ECO:0007669"/>
    <property type="project" value="UniProtKB-KW"/>
</dbReference>
<dbReference type="STRING" id="42157.A0A182EA68"/>
<dbReference type="OrthoDB" id="1926878at2759"/>
<dbReference type="SMART" id="SM00382">
    <property type="entry name" value="AAA"/>
    <property type="match status" value="1"/>
</dbReference>
<proteinExistence type="inferred from homology"/>
<comment type="function">
    <text evidence="7">Component of the origin recognition complex (ORC) that binds origins of replication. DNA-binding is ATP-dependent, however specific DNA sequences that define origins of replication have not been identified so far. ORC is required to assemble the pre-replication complex necessary to initiate DNA replication.</text>
</comment>
<dbReference type="InterPro" id="IPR015163">
    <property type="entry name" value="Cdc6_C"/>
</dbReference>
<dbReference type="EMBL" id="UYRW01001214">
    <property type="protein sequence ID" value="VDK75329.1"/>
    <property type="molecule type" value="Genomic_DNA"/>
</dbReference>
<keyword evidence="4" id="KW-0479">Metal-binding</keyword>
<dbReference type="GO" id="GO:0003688">
    <property type="term" value="F:DNA replication origin binding"/>
    <property type="evidence" value="ECO:0007669"/>
    <property type="project" value="TreeGrafter"/>
</dbReference>
<comment type="similarity">
    <text evidence="2 7">Belongs to the ORC1 family.</text>
</comment>
<evidence type="ECO:0000313" key="11">
    <source>
        <dbReference type="Proteomes" id="UP000271087"/>
    </source>
</evidence>
<comment type="subunit">
    <text evidence="7">ORC is composed of six subunits.</text>
</comment>
<dbReference type="PANTHER" id="PTHR10763:SF23">
    <property type="entry name" value="ORIGIN RECOGNITION COMPLEX SUBUNIT 1"/>
    <property type="match status" value="1"/>
</dbReference>
<evidence type="ECO:0000313" key="12">
    <source>
        <dbReference type="WBParaSite" id="nOo.2.0.1.t04939-RA"/>
    </source>
</evidence>
<keyword evidence="11" id="KW-1185">Reference proteome</keyword>
<feature type="domain" description="AAA+ ATPase" evidence="9">
    <location>
        <begin position="383"/>
        <end position="533"/>
    </location>
</feature>
<keyword evidence="7" id="KW-0067">ATP-binding</keyword>
<keyword evidence="5 7" id="KW-0238">DNA-binding</keyword>
<dbReference type="Pfam" id="PF22606">
    <property type="entry name" value="Cdc6-ORC-like_ATPase_lid"/>
    <property type="match status" value="1"/>
</dbReference>
<dbReference type="InterPro" id="IPR003959">
    <property type="entry name" value="ATPase_AAA_core"/>
</dbReference>
<reference evidence="12" key="1">
    <citation type="submission" date="2016-06" db="UniProtKB">
        <authorList>
            <consortium name="WormBaseParasite"/>
        </authorList>
    </citation>
    <scope>IDENTIFICATION</scope>
</reference>
<dbReference type="Gene3D" id="3.40.50.300">
    <property type="entry name" value="P-loop containing nucleotide triphosphate hydrolases"/>
    <property type="match status" value="1"/>
</dbReference>
<dbReference type="Pfam" id="PF09079">
    <property type="entry name" value="WHD_Cdc6"/>
    <property type="match status" value="1"/>
</dbReference>
<dbReference type="WBParaSite" id="nOo.2.0.1.t04939-RA">
    <property type="protein sequence ID" value="nOo.2.0.1.t04939-RA"/>
    <property type="gene ID" value="nOo.2.0.1.g04939"/>
</dbReference>
<dbReference type="GO" id="GO:0033314">
    <property type="term" value="P:mitotic DNA replication checkpoint signaling"/>
    <property type="evidence" value="ECO:0007669"/>
    <property type="project" value="TreeGrafter"/>
</dbReference>
<dbReference type="SUPFAM" id="SSF52540">
    <property type="entry name" value="P-loop containing nucleoside triphosphate hydrolases"/>
    <property type="match status" value="1"/>
</dbReference>
<keyword evidence="7" id="KW-0547">Nucleotide-binding</keyword>
<dbReference type="GO" id="GO:0005664">
    <property type="term" value="C:nuclear origin of replication recognition complex"/>
    <property type="evidence" value="ECO:0007669"/>
    <property type="project" value="TreeGrafter"/>
</dbReference>
<dbReference type="GO" id="GO:0016887">
    <property type="term" value="F:ATP hydrolysis activity"/>
    <property type="evidence" value="ECO:0007669"/>
    <property type="project" value="InterPro"/>
</dbReference>
<evidence type="ECO:0000256" key="8">
    <source>
        <dbReference type="SAM" id="MobiDB-lite"/>
    </source>
</evidence>
<gene>
    <name evidence="10" type="ORF">NOO_LOCUS4939</name>
</gene>
<evidence type="ECO:0000313" key="10">
    <source>
        <dbReference type="EMBL" id="VDK75329.1"/>
    </source>
</evidence>
<reference evidence="10 11" key="2">
    <citation type="submission" date="2018-08" db="EMBL/GenBank/DDBJ databases">
        <authorList>
            <person name="Laetsch R D."/>
            <person name="Stevens L."/>
            <person name="Kumar S."/>
            <person name="Blaxter L. M."/>
        </authorList>
    </citation>
    <scope>NUCLEOTIDE SEQUENCE [LARGE SCALE GENOMIC DNA]</scope>
</reference>
<evidence type="ECO:0000256" key="3">
    <source>
        <dbReference type="ARBA" id="ARBA00022705"/>
    </source>
</evidence>
<dbReference type="AlphaFoldDB" id="A0A182EA68"/>
<dbReference type="InterPro" id="IPR050311">
    <property type="entry name" value="ORC1/CDC6"/>
</dbReference>
<evidence type="ECO:0000259" key="9">
    <source>
        <dbReference type="SMART" id="SM00382"/>
    </source>
</evidence>
<dbReference type="GO" id="GO:0005524">
    <property type="term" value="F:ATP binding"/>
    <property type="evidence" value="ECO:0007669"/>
    <property type="project" value="UniProtKB-KW"/>
</dbReference>
<evidence type="ECO:0000256" key="7">
    <source>
        <dbReference type="RuleBase" id="RU365058"/>
    </source>
</evidence>
<evidence type="ECO:0000256" key="1">
    <source>
        <dbReference type="ARBA" id="ARBA00004123"/>
    </source>
</evidence>
<organism evidence="12">
    <name type="scientific">Onchocerca ochengi</name>
    <name type="common">Filarial nematode worm</name>
    <dbReference type="NCBI Taxonomy" id="42157"/>
    <lineage>
        <taxon>Eukaryota</taxon>
        <taxon>Metazoa</taxon>
        <taxon>Ecdysozoa</taxon>
        <taxon>Nematoda</taxon>
        <taxon>Chromadorea</taxon>
        <taxon>Rhabditida</taxon>
        <taxon>Spirurina</taxon>
        <taxon>Spiruromorpha</taxon>
        <taxon>Filarioidea</taxon>
        <taxon>Onchocercidae</taxon>
        <taxon>Onchocerca</taxon>
    </lineage>
</organism>
<dbReference type="InterPro" id="IPR054425">
    <property type="entry name" value="Cdc6_ORC1-like_ATPase_lid"/>
</dbReference>
<dbReference type="GO" id="GO:0006270">
    <property type="term" value="P:DNA replication initiation"/>
    <property type="evidence" value="ECO:0007669"/>
    <property type="project" value="TreeGrafter"/>
</dbReference>
<name>A0A182EA68_ONCOC</name>
<comment type="subcellular location">
    <subcellularLocation>
        <location evidence="1 7">Nucleus</location>
    </subcellularLocation>
</comment>
<dbReference type="CDD" id="cd00009">
    <property type="entry name" value="AAA"/>
    <property type="match status" value="1"/>
</dbReference>
<dbReference type="PANTHER" id="PTHR10763">
    <property type="entry name" value="CELL DIVISION CONTROL PROTEIN 6-RELATED"/>
    <property type="match status" value="1"/>
</dbReference>
<evidence type="ECO:0000256" key="5">
    <source>
        <dbReference type="ARBA" id="ARBA00023125"/>
    </source>
</evidence>
<evidence type="ECO:0000256" key="4">
    <source>
        <dbReference type="ARBA" id="ARBA00022723"/>
    </source>
</evidence>
<sequence length="717" mass="81671">MRRQDLKGPDFGTEAVWFSTTIIFRPSNSSEFSTPLALSENENTSNKKILPKRKAKSMVRGYFEDSSILNSPPNKRTRSSNVLQQVKLVPTFNFDENLNKFGFEDEDENSESDSENVKSRVLHSSRISLPLVTGTSKVCERRISTPSEAWKSMKSSIWKQKTGMFDSTGHKNGLSLSKTSVCKLQNTRPVIRVDFTGNRARNNKSKKVSRSMDKPIKRIDGMHSNDFKKPLIMMKRTEILAEARFIDNEYDTSGREPEDNDGDQDFEFSGTSENFNKIDSDSEIDSNFCSKKNRKIKRQIQNNSKYESRGLSREKKSSNKYTTCSVISNVCPKTTFSTQRVETLKAVYRRLHTSEIPERLPCRKAEFERICAFIKECIKNNAISQAIYISGVPGTGKTATVLQAVRHLKASKKFPTFDFVMVNAMELSDPKQIFVEIYQHLFSLKKKIAPKTARKKLNDIFQYRDKKRLPIIILVDELDLLNTKKQEIIYDIFNWSANEESLVSIIAIANTLDLPERLFSQRISSRLGANRLCFQPYDHDEIAHIIRDRLHGSTAVEAEAIELASRKVAAISGDLRKALDILRNAAQLAISANQEQLTMKNVQEAVRQASTSVRVELIRTLPRHSVLLLRAALAEQLSSGLDEFQFHILFKQYRLQCNVANINPVSTSTAYRNAMEMCSERLLIAAPGIGNMSRRFRLGMTTHDLQFSFKQIDESVF</sequence>
<accession>A0A182EA68</accession>
<feature type="region of interest" description="Disordered" evidence="8">
    <location>
        <begin position="250"/>
        <end position="279"/>
    </location>
</feature>
<dbReference type="Proteomes" id="UP000271087">
    <property type="component" value="Unassembled WGS sequence"/>
</dbReference>
<feature type="region of interest" description="Disordered" evidence="8">
    <location>
        <begin position="295"/>
        <end position="314"/>
    </location>
</feature>
<evidence type="ECO:0000256" key="2">
    <source>
        <dbReference type="ARBA" id="ARBA00008398"/>
    </source>
</evidence>
<dbReference type="InterPro" id="IPR003593">
    <property type="entry name" value="AAA+_ATPase"/>
</dbReference>
<evidence type="ECO:0000256" key="6">
    <source>
        <dbReference type="ARBA" id="ARBA00023242"/>
    </source>
</evidence>